<gene>
    <name evidence="1" type="ORF">A2Z53_00025</name>
</gene>
<comment type="caution">
    <text evidence="1">The sequence shown here is derived from an EMBL/GenBank/DDBJ whole genome shotgun (WGS) entry which is preliminary data.</text>
</comment>
<dbReference type="AlphaFoldDB" id="A0A1F5VKV2"/>
<reference evidence="1 2" key="1">
    <citation type="journal article" date="2016" name="Nat. Commun.">
        <title>Thousands of microbial genomes shed light on interconnected biogeochemical processes in an aquifer system.</title>
        <authorList>
            <person name="Anantharaman K."/>
            <person name="Brown C.T."/>
            <person name="Hug L.A."/>
            <person name="Sharon I."/>
            <person name="Castelle C.J."/>
            <person name="Probst A.J."/>
            <person name="Thomas B.C."/>
            <person name="Singh A."/>
            <person name="Wilkins M.J."/>
            <person name="Karaoz U."/>
            <person name="Brodie E.L."/>
            <person name="Williams K.H."/>
            <person name="Hubbard S.S."/>
            <person name="Banfield J.F."/>
        </authorList>
    </citation>
    <scope>NUCLEOTIDE SEQUENCE [LARGE SCALE GENOMIC DNA]</scope>
</reference>
<dbReference type="EMBL" id="MFHH01000046">
    <property type="protein sequence ID" value="OGF64024.1"/>
    <property type="molecule type" value="Genomic_DNA"/>
</dbReference>
<name>A0A1F5VKV2_9BACT</name>
<proteinExistence type="predicted"/>
<dbReference type="Proteomes" id="UP000177451">
    <property type="component" value="Unassembled WGS sequence"/>
</dbReference>
<evidence type="ECO:0000313" key="2">
    <source>
        <dbReference type="Proteomes" id="UP000177451"/>
    </source>
</evidence>
<accession>A0A1F5VKV2</accession>
<organism evidence="1 2">
    <name type="scientific">Candidatus Giovannonibacteria bacterium RIFCSPHIGHO2_02_42_15</name>
    <dbReference type="NCBI Taxonomy" id="1798329"/>
    <lineage>
        <taxon>Bacteria</taxon>
        <taxon>Candidatus Giovannoniibacteriota</taxon>
    </lineage>
</organism>
<evidence type="ECO:0000313" key="1">
    <source>
        <dbReference type="EMBL" id="OGF64024.1"/>
    </source>
</evidence>
<protein>
    <submittedName>
        <fullName evidence="1">Uncharacterized protein</fullName>
    </submittedName>
</protein>
<sequence length="63" mass="7192">MFYKTGKGGFKYREHILKNINKKCNCVIKKVGDGVSICDSAPTPNAGQPAFKEFFKWLKYFAK</sequence>